<accession>A0ABR3PWJ2</accession>
<dbReference type="EMBL" id="JBBXJM010000005">
    <property type="protein sequence ID" value="KAL1406821.1"/>
    <property type="molecule type" value="Genomic_DNA"/>
</dbReference>
<sequence length="490" mass="51737">MLATAKTPLLLNPVRTAVRTRTLASLAAEQRATPAAPPPAPAAERTTAQWVDFGRQHVTPGLGRVRDMVVVRGSGLEIETSAGERILDFSSGIGVLSLGHCHPAVSAAVHAQVDTLTHLQCSIGFHKPYLQLIERLQPIMPDPSLDSFFFWNSGSEAIEAAIKIARKATGRPNVISMAGGYHGRTYGSGALSRSKNIYTVGAGALMPGAHATPFPYWHGMSLPITTSEEELVRIATAQLNLLFRTQSAPKDTAAIFIEPVIGEGGYVPAPDAYLRHLRAVCDEHGILLVADEVQSGFGRTGAMWAIEHAGVRPDLLVFAKGVANGYPLSGVVAPRSVMETLDAGVLGGTYAGNAVACAAASAVVDYFGTHDVLGNVRARGEQLNAGLDRIAATDAGKKLIAERRGQNLMAAIEFRSADKLTHHGLPTGAAVPANIARRVQDKCLDAGLLLLTTSTFEVIRFIPSLTVSKAQVDTALGVFAQAVDEVAREG</sequence>
<dbReference type="InterPro" id="IPR015422">
    <property type="entry name" value="PyrdxlP-dep_Trfase_small"/>
</dbReference>
<dbReference type="Proteomes" id="UP001565368">
    <property type="component" value="Unassembled WGS sequence"/>
</dbReference>
<comment type="similarity">
    <text evidence="2 4">Belongs to the class-III pyridoxal-phosphate-dependent aminotransferase family.</text>
</comment>
<evidence type="ECO:0000256" key="2">
    <source>
        <dbReference type="ARBA" id="ARBA00008954"/>
    </source>
</evidence>
<dbReference type="InterPro" id="IPR015421">
    <property type="entry name" value="PyrdxlP-dep_Trfase_major"/>
</dbReference>
<dbReference type="InterPro" id="IPR049704">
    <property type="entry name" value="Aminotrans_3_PPA_site"/>
</dbReference>
<dbReference type="PANTHER" id="PTHR11986">
    <property type="entry name" value="AMINOTRANSFERASE CLASS III"/>
    <property type="match status" value="1"/>
</dbReference>
<dbReference type="Gene3D" id="3.90.1150.10">
    <property type="entry name" value="Aspartate Aminotransferase, domain 1"/>
    <property type="match status" value="1"/>
</dbReference>
<reference evidence="5 6" key="1">
    <citation type="submission" date="2023-08" db="EMBL/GenBank/DDBJ databases">
        <title>Annotated Genome Sequence of Vanrija albida AlHP1.</title>
        <authorList>
            <person name="Herzog R."/>
        </authorList>
    </citation>
    <scope>NUCLEOTIDE SEQUENCE [LARGE SCALE GENOMIC DNA]</scope>
    <source>
        <strain evidence="5 6">AlHP1</strain>
    </source>
</reference>
<name>A0ABR3PWJ2_9TREE</name>
<dbReference type="GeneID" id="95987273"/>
<comment type="caution">
    <text evidence="5">The sequence shown here is derived from an EMBL/GenBank/DDBJ whole genome shotgun (WGS) entry which is preliminary data.</text>
</comment>
<dbReference type="PROSITE" id="PS00600">
    <property type="entry name" value="AA_TRANSFER_CLASS_3"/>
    <property type="match status" value="1"/>
</dbReference>
<dbReference type="PIRSF" id="PIRSF000521">
    <property type="entry name" value="Transaminase_4ab_Lys_Orn"/>
    <property type="match status" value="1"/>
</dbReference>
<dbReference type="Gene3D" id="3.40.640.10">
    <property type="entry name" value="Type I PLP-dependent aspartate aminotransferase-like (Major domain)"/>
    <property type="match status" value="1"/>
</dbReference>
<dbReference type="Pfam" id="PF00202">
    <property type="entry name" value="Aminotran_3"/>
    <property type="match status" value="1"/>
</dbReference>
<comment type="cofactor">
    <cofactor evidence="1">
        <name>pyridoxal 5'-phosphate</name>
        <dbReference type="ChEBI" id="CHEBI:597326"/>
    </cofactor>
</comment>
<organism evidence="5 6">
    <name type="scientific">Vanrija albida</name>
    <dbReference type="NCBI Taxonomy" id="181172"/>
    <lineage>
        <taxon>Eukaryota</taxon>
        <taxon>Fungi</taxon>
        <taxon>Dikarya</taxon>
        <taxon>Basidiomycota</taxon>
        <taxon>Agaricomycotina</taxon>
        <taxon>Tremellomycetes</taxon>
        <taxon>Trichosporonales</taxon>
        <taxon>Trichosporonaceae</taxon>
        <taxon>Vanrija</taxon>
    </lineage>
</organism>
<dbReference type="SUPFAM" id="SSF53383">
    <property type="entry name" value="PLP-dependent transferases"/>
    <property type="match status" value="1"/>
</dbReference>
<evidence type="ECO:0000256" key="3">
    <source>
        <dbReference type="ARBA" id="ARBA00022898"/>
    </source>
</evidence>
<gene>
    <name evidence="5" type="ORF">Q8F55_006230</name>
</gene>
<evidence type="ECO:0000313" key="6">
    <source>
        <dbReference type="Proteomes" id="UP001565368"/>
    </source>
</evidence>
<evidence type="ECO:0000256" key="4">
    <source>
        <dbReference type="RuleBase" id="RU003560"/>
    </source>
</evidence>
<protein>
    <submittedName>
        <fullName evidence="5">Uncharacterized protein</fullName>
    </submittedName>
</protein>
<dbReference type="InterPro" id="IPR015424">
    <property type="entry name" value="PyrdxlP-dep_Trfase"/>
</dbReference>
<proteinExistence type="inferred from homology"/>
<dbReference type="InterPro" id="IPR050103">
    <property type="entry name" value="Class-III_PLP-dep_AT"/>
</dbReference>
<dbReference type="CDD" id="cd00610">
    <property type="entry name" value="OAT_like"/>
    <property type="match status" value="1"/>
</dbReference>
<dbReference type="InterPro" id="IPR005814">
    <property type="entry name" value="Aminotrans_3"/>
</dbReference>
<dbReference type="RefSeq" id="XP_069206765.1">
    <property type="nucleotide sequence ID" value="XM_069354694.1"/>
</dbReference>
<keyword evidence="6" id="KW-1185">Reference proteome</keyword>
<evidence type="ECO:0000313" key="5">
    <source>
        <dbReference type="EMBL" id="KAL1406821.1"/>
    </source>
</evidence>
<evidence type="ECO:0000256" key="1">
    <source>
        <dbReference type="ARBA" id="ARBA00001933"/>
    </source>
</evidence>
<keyword evidence="3 4" id="KW-0663">Pyridoxal phosphate</keyword>